<reference evidence="4" key="1">
    <citation type="submission" date="2022-11" db="EMBL/GenBank/DDBJ databases">
        <authorList>
            <person name="Petersen C."/>
        </authorList>
    </citation>
    <scope>NUCLEOTIDE SEQUENCE</scope>
    <source>
        <strain evidence="4">IBT 23319</strain>
    </source>
</reference>
<dbReference type="GeneID" id="81386864"/>
<dbReference type="PANTHER" id="PTHR45348:SF2">
    <property type="entry name" value="ZINC-TYPE ALCOHOL DEHYDROGENASE-LIKE PROTEIN C2E1P3.01"/>
    <property type="match status" value="1"/>
</dbReference>
<name>A0A9W9NM80_PENCI</name>
<comment type="similarity">
    <text evidence="1">Belongs to the zinc-containing alcohol dehydrogenase family.</text>
</comment>
<evidence type="ECO:0000256" key="1">
    <source>
        <dbReference type="ARBA" id="ARBA00008072"/>
    </source>
</evidence>
<dbReference type="AlphaFoldDB" id="A0A9W9NM80"/>
<dbReference type="Gene3D" id="3.40.50.720">
    <property type="entry name" value="NAD(P)-binding Rossmann-like Domain"/>
    <property type="match status" value="1"/>
</dbReference>
<dbReference type="OrthoDB" id="9992527at2759"/>
<dbReference type="Proteomes" id="UP001147733">
    <property type="component" value="Unassembled WGS sequence"/>
</dbReference>
<proteinExistence type="inferred from homology"/>
<dbReference type="InterPro" id="IPR020843">
    <property type="entry name" value="ER"/>
</dbReference>
<feature type="domain" description="Enoyl reductase (ER)" evidence="3">
    <location>
        <begin position="15"/>
        <end position="364"/>
    </location>
</feature>
<evidence type="ECO:0000313" key="4">
    <source>
        <dbReference type="EMBL" id="KAJ5222539.1"/>
    </source>
</evidence>
<dbReference type="SUPFAM" id="SSF50129">
    <property type="entry name" value="GroES-like"/>
    <property type="match status" value="1"/>
</dbReference>
<dbReference type="InterPro" id="IPR036291">
    <property type="entry name" value="NAD(P)-bd_dom_sf"/>
</dbReference>
<dbReference type="Gene3D" id="3.90.180.10">
    <property type="entry name" value="Medium-chain alcohol dehydrogenases, catalytic domain"/>
    <property type="match status" value="1"/>
</dbReference>
<evidence type="ECO:0000313" key="5">
    <source>
        <dbReference type="Proteomes" id="UP001147733"/>
    </source>
</evidence>
<sequence length="367" mass="39734">MAAAIRMMAVVVRGSDESSVRLSNEEIPIPSPAEHQVLIKISHVAQNPTDVQSFDKNAFGDGAVLGCDFVGEVVKLGSSVKRYTKGDIVAGLIWGGEIKGLGAYSQYTIADERISFPVSGTISREDASTVPLAAATAWLALYSENTLAIPREPSTGSSVLIWGGSCEQSDPRRNASFWLTTYTASVGLYAIQLASMYGLKVVTTCSPKHADLVRSYGARHVFDYKDESVVDKIKAATPTLKYIFDTIGNESSSPIASLALEEGAGNLCTVRPGKTNTEKVVPGTNVTDVLVWTAFLKDHAYGDFKWPASREDHELSAELFEKMPSWLEKGILKPSHPRLLEGLCAVPDGFQEYRDGTISAYKVVYVV</sequence>
<dbReference type="Pfam" id="PF08240">
    <property type="entry name" value="ADH_N"/>
    <property type="match status" value="1"/>
</dbReference>
<dbReference type="GO" id="GO:0016651">
    <property type="term" value="F:oxidoreductase activity, acting on NAD(P)H"/>
    <property type="evidence" value="ECO:0007669"/>
    <property type="project" value="InterPro"/>
</dbReference>
<keyword evidence="2" id="KW-0560">Oxidoreductase</keyword>
<organism evidence="4 5">
    <name type="scientific">Penicillium citrinum</name>
    <dbReference type="NCBI Taxonomy" id="5077"/>
    <lineage>
        <taxon>Eukaryota</taxon>
        <taxon>Fungi</taxon>
        <taxon>Dikarya</taxon>
        <taxon>Ascomycota</taxon>
        <taxon>Pezizomycotina</taxon>
        <taxon>Eurotiomycetes</taxon>
        <taxon>Eurotiomycetidae</taxon>
        <taxon>Eurotiales</taxon>
        <taxon>Aspergillaceae</taxon>
        <taxon>Penicillium</taxon>
    </lineage>
</organism>
<dbReference type="Pfam" id="PF00107">
    <property type="entry name" value="ADH_zinc_N"/>
    <property type="match status" value="1"/>
</dbReference>
<dbReference type="InterPro" id="IPR013154">
    <property type="entry name" value="ADH-like_N"/>
</dbReference>
<dbReference type="InterPro" id="IPR013149">
    <property type="entry name" value="ADH-like_C"/>
</dbReference>
<dbReference type="EMBL" id="JAPQKT010000008">
    <property type="protein sequence ID" value="KAJ5222539.1"/>
    <property type="molecule type" value="Genomic_DNA"/>
</dbReference>
<dbReference type="RefSeq" id="XP_056497462.1">
    <property type="nucleotide sequence ID" value="XM_056647697.1"/>
</dbReference>
<dbReference type="SUPFAM" id="SSF51735">
    <property type="entry name" value="NAD(P)-binding Rossmann-fold domains"/>
    <property type="match status" value="1"/>
</dbReference>
<accession>A0A9W9NM80</accession>
<comment type="caution">
    <text evidence="4">The sequence shown here is derived from an EMBL/GenBank/DDBJ whole genome shotgun (WGS) entry which is preliminary data.</text>
</comment>
<protein>
    <submittedName>
        <fullName evidence="4">GroES-like protein</fullName>
    </submittedName>
</protein>
<evidence type="ECO:0000259" key="3">
    <source>
        <dbReference type="SMART" id="SM00829"/>
    </source>
</evidence>
<reference evidence="4" key="2">
    <citation type="journal article" date="2023" name="IMA Fungus">
        <title>Comparative genomic study of the Penicillium genus elucidates a diverse pangenome and 15 lateral gene transfer events.</title>
        <authorList>
            <person name="Petersen C."/>
            <person name="Sorensen T."/>
            <person name="Nielsen M.R."/>
            <person name="Sondergaard T.E."/>
            <person name="Sorensen J.L."/>
            <person name="Fitzpatrick D.A."/>
            <person name="Frisvad J.C."/>
            <person name="Nielsen K.L."/>
        </authorList>
    </citation>
    <scope>NUCLEOTIDE SEQUENCE</scope>
    <source>
        <strain evidence="4">IBT 23319</strain>
    </source>
</reference>
<dbReference type="SMART" id="SM00829">
    <property type="entry name" value="PKS_ER"/>
    <property type="match status" value="1"/>
</dbReference>
<keyword evidence="5" id="KW-1185">Reference proteome</keyword>
<evidence type="ECO:0000256" key="2">
    <source>
        <dbReference type="ARBA" id="ARBA00023002"/>
    </source>
</evidence>
<dbReference type="PANTHER" id="PTHR45348">
    <property type="entry name" value="HYPOTHETICAL OXIDOREDUCTASE (EUROFUNG)"/>
    <property type="match status" value="1"/>
</dbReference>
<dbReference type="InterPro" id="IPR047122">
    <property type="entry name" value="Trans-enoyl_RdTase-like"/>
</dbReference>
<gene>
    <name evidence="4" type="ORF">N7469_008779</name>
</gene>
<dbReference type="CDD" id="cd08249">
    <property type="entry name" value="enoyl_reductase_like"/>
    <property type="match status" value="1"/>
</dbReference>
<dbReference type="InterPro" id="IPR011032">
    <property type="entry name" value="GroES-like_sf"/>
</dbReference>